<dbReference type="GO" id="GO:0071816">
    <property type="term" value="P:tail-anchored membrane protein insertion into ER membrane"/>
    <property type="evidence" value="ECO:0007669"/>
    <property type="project" value="TreeGrafter"/>
</dbReference>
<dbReference type="GO" id="GO:0006620">
    <property type="term" value="P:post-translational protein targeting to endoplasmic reticulum membrane"/>
    <property type="evidence" value="ECO:0007669"/>
    <property type="project" value="InterPro"/>
</dbReference>
<evidence type="ECO:0000256" key="1">
    <source>
        <dbReference type="ARBA" id="ARBA00004514"/>
    </source>
</evidence>
<organism evidence="5 7">
    <name type="scientific">Phyllostomus discolor</name>
    <name type="common">pale spear-nosed bat</name>
    <dbReference type="NCBI Taxonomy" id="89673"/>
    <lineage>
        <taxon>Eukaryota</taxon>
        <taxon>Metazoa</taxon>
        <taxon>Chordata</taxon>
        <taxon>Craniata</taxon>
        <taxon>Vertebrata</taxon>
        <taxon>Euteleostomi</taxon>
        <taxon>Mammalia</taxon>
        <taxon>Eutheria</taxon>
        <taxon>Laurasiatheria</taxon>
        <taxon>Chiroptera</taxon>
        <taxon>Yangochiroptera</taxon>
        <taxon>Phyllostomidae</taxon>
        <taxon>Phyllostominae</taxon>
        <taxon>Phyllostomus</taxon>
    </lineage>
</organism>
<dbReference type="InterPro" id="IPR047154">
    <property type="entry name" value="UBL4A-like"/>
</dbReference>
<dbReference type="KEGG" id="pdic:114496818"/>
<evidence type="ECO:0000256" key="2">
    <source>
        <dbReference type="ARBA" id="ARBA00022490"/>
    </source>
</evidence>
<dbReference type="GeneID" id="114496818"/>
<proteinExistence type="predicted"/>
<evidence type="ECO:0000313" key="6">
    <source>
        <dbReference type="Proteomes" id="UP000664940"/>
    </source>
</evidence>
<dbReference type="PANTHER" id="PTHR46555:SF1">
    <property type="entry name" value="UBIQUITIN-LIKE PROTEIN 4A"/>
    <property type="match status" value="1"/>
</dbReference>
<dbReference type="SUPFAM" id="SSF54236">
    <property type="entry name" value="Ubiquitin-like"/>
    <property type="match status" value="2"/>
</dbReference>
<feature type="domain" description="Ubiquitin-like" evidence="3">
    <location>
        <begin position="83"/>
        <end position="158"/>
    </location>
</feature>
<dbReference type="PANTHER" id="PTHR46555">
    <property type="entry name" value="UBIQUITIN-LIKE PROTEIN 4A"/>
    <property type="match status" value="1"/>
</dbReference>
<dbReference type="GO" id="GO:0071818">
    <property type="term" value="C:BAT3 complex"/>
    <property type="evidence" value="ECO:0007669"/>
    <property type="project" value="TreeGrafter"/>
</dbReference>
<dbReference type="FunFam" id="3.10.20.90:FF:000240">
    <property type="entry name" value="ISG15 ubiquitin-like modifier"/>
    <property type="match status" value="1"/>
</dbReference>
<keyword evidence="5" id="KW-1185">Reference proteome</keyword>
<dbReference type="CTD" id="9636"/>
<dbReference type="EMBL" id="JABVXQ010000005">
    <property type="protein sequence ID" value="KAF6109213.1"/>
    <property type="molecule type" value="Genomic_DNA"/>
</dbReference>
<comment type="subcellular location">
    <subcellularLocation>
        <location evidence="1">Cytoplasm</location>
        <location evidence="1">Cytosol</location>
    </subcellularLocation>
</comment>
<dbReference type="AlphaFoldDB" id="A0A6J2LR51"/>
<dbReference type="Pfam" id="PF00240">
    <property type="entry name" value="ubiquitin"/>
    <property type="match status" value="2"/>
</dbReference>
<dbReference type="Proteomes" id="UP000664940">
    <property type="component" value="Unassembled WGS sequence"/>
</dbReference>
<dbReference type="PROSITE" id="PS50053">
    <property type="entry name" value="UBIQUITIN_2"/>
    <property type="match status" value="2"/>
</dbReference>
<dbReference type="InterPro" id="IPR000626">
    <property type="entry name" value="Ubiquitin-like_dom"/>
</dbReference>
<dbReference type="GO" id="GO:0051087">
    <property type="term" value="F:protein-folding chaperone binding"/>
    <property type="evidence" value="ECO:0007669"/>
    <property type="project" value="TreeGrafter"/>
</dbReference>
<evidence type="ECO:0000313" key="7">
    <source>
        <dbReference type="RefSeq" id="XP_028368350.2"/>
    </source>
</evidence>
<evidence type="ECO:0000259" key="3">
    <source>
        <dbReference type="PROSITE" id="PS50053"/>
    </source>
</evidence>
<gene>
    <name evidence="7" type="primary">ISG15</name>
    <name evidence="4" type="ORF">HJG60_006902</name>
</gene>
<evidence type="ECO:0000313" key="5">
    <source>
        <dbReference type="Proteomes" id="UP000504628"/>
    </source>
</evidence>
<dbReference type="OrthoDB" id="1885901at2759"/>
<dbReference type="Gene3D" id="3.10.20.90">
    <property type="entry name" value="Phosphatidylinositol 3-kinase Catalytic Subunit, Chain A, domain 1"/>
    <property type="match status" value="2"/>
</dbReference>
<keyword evidence="2" id="KW-0963">Cytoplasm</keyword>
<reference evidence="7" key="2">
    <citation type="submission" date="2025-04" db="UniProtKB">
        <authorList>
            <consortium name="RefSeq"/>
        </authorList>
    </citation>
    <scope>IDENTIFICATION</scope>
    <source>
        <tissue evidence="7">Muscle</tissue>
    </source>
</reference>
<feature type="domain" description="Ubiquitin-like" evidence="3">
    <location>
        <begin position="27"/>
        <end position="81"/>
    </location>
</feature>
<dbReference type="RefSeq" id="XP_028368350.2">
    <property type="nucleotide sequence ID" value="XM_028512549.2"/>
</dbReference>
<accession>A0A6J2LR51</accession>
<dbReference type="Proteomes" id="UP000504628">
    <property type="component" value="Chromosome 5"/>
</dbReference>
<dbReference type="InterPro" id="IPR029071">
    <property type="entry name" value="Ubiquitin-like_domsf"/>
</dbReference>
<name>A0A6J2LR51_9CHIR</name>
<dbReference type="SMART" id="SM00213">
    <property type="entry name" value="UBQ"/>
    <property type="match status" value="2"/>
</dbReference>
<evidence type="ECO:0000313" key="4">
    <source>
        <dbReference type="EMBL" id="KAF6109213.1"/>
    </source>
</evidence>
<protein>
    <submittedName>
        <fullName evidence="4">ISG15 ubiquitin like modifier</fullName>
    </submittedName>
    <submittedName>
        <fullName evidence="7">Ubiquitin-like protein ISG15</fullName>
    </submittedName>
</protein>
<reference evidence="4 6" key="1">
    <citation type="journal article" date="2020" name="Nature">
        <title>Six reference-quality genomes reveal evolution of bat adaptations.</title>
        <authorList>
            <person name="Jebb D."/>
            <person name="Huang Z."/>
            <person name="Pippel M."/>
            <person name="Hughes G.M."/>
            <person name="Lavrichenko K."/>
            <person name="Devanna P."/>
            <person name="Winkler S."/>
            <person name="Jermiin L.S."/>
            <person name="Skirmuntt E.C."/>
            <person name="Katzourakis A."/>
            <person name="Burkitt-Gray L."/>
            <person name="Ray D.A."/>
            <person name="Sullivan K.A.M."/>
            <person name="Roscito J.G."/>
            <person name="Kirilenko B.M."/>
            <person name="Davalos L.M."/>
            <person name="Corthals A.P."/>
            <person name="Power M.L."/>
            <person name="Jones G."/>
            <person name="Ransome R.D."/>
            <person name="Dechmann D.K.N."/>
            <person name="Locatelli A.G."/>
            <person name="Puechmaille S.J."/>
            <person name="Fedrigo O."/>
            <person name="Jarvis E.D."/>
            <person name="Hiller M."/>
            <person name="Vernes S.C."/>
            <person name="Myers E.W."/>
            <person name="Teeling E.C."/>
        </authorList>
    </citation>
    <scope>NUCLEOTIDE SEQUENCE [LARGE SCALE GENOMIC DNA]</scope>
    <source>
        <strain evidence="4">Bat1K_MPI-CBG_1</strain>
    </source>
</reference>
<sequence>MDKILKVKLLSGEEIQVPWTGDSMLPAELKHLISQKINVPGFRQRLVIPHSGAALRDGVPLAEQGLGPGSTVLLLVQDFSTPLSILVRNEKGRSSSYEVQLTQKVADLKKQVCQKEGVRANQFWLSFQGRPMEDNVQLKEYELTPQCTVQMNLYLRGGRVGPGEQP</sequence>